<dbReference type="Proteomes" id="UP001390339">
    <property type="component" value="Unassembled WGS sequence"/>
</dbReference>
<protein>
    <recommendedName>
        <fullName evidence="3">F-box domain-containing protein</fullName>
    </recommendedName>
</protein>
<reference evidence="1 2" key="1">
    <citation type="journal article" date="2024" name="IMA Fungus">
        <title>Apiospora arundinis, a panoply of carbohydrate-active enzymes and secondary metabolites.</title>
        <authorList>
            <person name="Sorensen T."/>
            <person name="Petersen C."/>
            <person name="Muurmann A.T."/>
            <person name="Christiansen J.V."/>
            <person name="Brundto M.L."/>
            <person name="Overgaard C.K."/>
            <person name="Boysen A.T."/>
            <person name="Wollenberg R.D."/>
            <person name="Larsen T.O."/>
            <person name="Sorensen J.L."/>
            <person name="Nielsen K.L."/>
            <person name="Sondergaard T.E."/>
        </authorList>
    </citation>
    <scope>NUCLEOTIDE SEQUENCE [LARGE SCALE GENOMIC DNA]</scope>
    <source>
        <strain evidence="1 2">AAU 773</strain>
    </source>
</reference>
<organism evidence="1 2">
    <name type="scientific">Apiospora arundinis</name>
    <dbReference type="NCBI Taxonomy" id="335852"/>
    <lineage>
        <taxon>Eukaryota</taxon>
        <taxon>Fungi</taxon>
        <taxon>Dikarya</taxon>
        <taxon>Ascomycota</taxon>
        <taxon>Pezizomycotina</taxon>
        <taxon>Sordariomycetes</taxon>
        <taxon>Xylariomycetidae</taxon>
        <taxon>Amphisphaeriales</taxon>
        <taxon>Apiosporaceae</taxon>
        <taxon>Apiospora</taxon>
    </lineage>
</organism>
<dbReference type="EMBL" id="JAPCWZ010000009">
    <property type="protein sequence ID" value="KAK8852289.1"/>
    <property type="molecule type" value="Genomic_DNA"/>
</dbReference>
<evidence type="ECO:0000313" key="1">
    <source>
        <dbReference type="EMBL" id="KAK8852289.1"/>
    </source>
</evidence>
<accession>A0ABR2HTW3</accession>
<keyword evidence="2" id="KW-1185">Reference proteome</keyword>
<evidence type="ECO:0008006" key="3">
    <source>
        <dbReference type="Google" id="ProtNLM"/>
    </source>
</evidence>
<gene>
    <name evidence="1" type="ORF">PGQ11_014768</name>
</gene>
<comment type="caution">
    <text evidence="1">The sequence shown here is derived from an EMBL/GenBank/DDBJ whole genome shotgun (WGS) entry which is preliminary data.</text>
</comment>
<sequence>MAGLEDLPNELLLELLYQCHPRAALALVTALPPVFRAFRWQRSNIIHLYQQRLSVVLMEAQCDSTDEFEERVRYNWRLAVSSAANLSHNYFIEDWPSDLPMLAVMADICSEVDFLVEKVRLKHWDAMLKRVNTLRSSSSYATVPRPEGFGPTESWLVQVGLLYYERYCPMHYHETRILPPDMEKTRFWPHTNFFTSIRFVCNIHWNILLDVLDNEPLRRIFPHTQQARDDAQEMIDDERCMRLISIFSKEKTQFLRYLCSFGIHFASVVGKAREIFQEVTISFQAHIGDSQLRVAE</sequence>
<proteinExistence type="predicted"/>
<name>A0ABR2HTW3_9PEZI</name>
<evidence type="ECO:0000313" key="2">
    <source>
        <dbReference type="Proteomes" id="UP001390339"/>
    </source>
</evidence>